<feature type="region of interest" description="Disordered" evidence="1">
    <location>
        <begin position="395"/>
        <end position="422"/>
    </location>
</feature>
<dbReference type="Proteomes" id="UP001488805">
    <property type="component" value="Unassembled WGS sequence"/>
</dbReference>
<evidence type="ECO:0000313" key="3">
    <source>
        <dbReference type="EMBL" id="KAK9537684.1"/>
    </source>
</evidence>
<dbReference type="InterPro" id="IPR029281">
    <property type="entry name" value="FAM194_C"/>
</dbReference>
<feature type="domain" description="FAM194 C-terminal" evidence="2">
    <location>
        <begin position="237"/>
        <end position="396"/>
    </location>
</feature>
<feature type="compositionally biased region" description="Basic and acidic residues" evidence="1">
    <location>
        <begin position="183"/>
        <end position="200"/>
    </location>
</feature>
<proteinExistence type="predicted"/>
<reference evidence="3 4" key="1">
    <citation type="journal article" date="2024" name="Genome Biol. Evol.">
        <title>Chromosome-level genome assembly of the viviparous eelpout Zoarces viviparus.</title>
        <authorList>
            <person name="Fuhrmann N."/>
            <person name="Brasseur M.V."/>
            <person name="Bakowski C.E."/>
            <person name="Podsiadlowski L."/>
            <person name="Prost S."/>
            <person name="Krehenwinkel H."/>
            <person name="Mayer C."/>
        </authorList>
    </citation>
    <scope>NUCLEOTIDE SEQUENCE [LARGE SCALE GENOMIC DNA]</scope>
    <source>
        <strain evidence="3">NO-MEL_2022_Ind0_liver</strain>
    </source>
</reference>
<gene>
    <name evidence="3" type="ORF">VZT92_005278</name>
</gene>
<dbReference type="Pfam" id="PF14977">
    <property type="entry name" value="FAM194"/>
    <property type="match status" value="1"/>
</dbReference>
<keyword evidence="4" id="KW-1185">Reference proteome</keyword>
<dbReference type="PANTHER" id="PTHR23093:SF18">
    <property type="entry name" value="GLUTAMATE RICH 6"/>
    <property type="match status" value="1"/>
</dbReference>
<dbReference type="PANTHER" id="PTHR23093">
    <property type="entry name" value="SIMILAR TO CHROMOSOME 3 OPEN READING FRAME 20"/>
    <property type="match status" value="1"/>
</dbReference>
<protein>
    <recommendedName>
        <fullName evidence="2">FAM194 C-terminal domain-containing protein</fullName>
    </recommendedName>
</protein>
<feature type="region of interest" description="Disordered" evidence="1">
    <location>
        <begin position="147"/>
        <end position="215"/>
    </location>
</feature>
<feature type="compositionally biased region" description="Basic and acidic residues" evidence="1">
    <location>
        <begin position="147"/>
        <end position="173"/>
    </location>
</feature>
<feature type="compositionally biased region" description="Basic and acidic residues" evidence="1">
    <location>
        <begin position="409"/>
        <end position="422"/>
    </location>
</feature>
<comment type="caution">
    <text evidence="3">The sequence shown here is derived from an EMBL/GenBank/DDBJ whole genome shotgun (WGS) entry which is preliminary data.</text>
</comment>
<name>A0AAW1FVF5_ZOAVI</name>
<evidence type="ECO:0000256" key="1">
    <source>
        <dbReference type="SAM" id="MobiDB-lite"/>
    </source>
</evidence>
<evidence type="ECO:0000313" key="4">
    <source>
        <dbReference type="Proteomes" id="UP001488805"/>
    </source>
</evidence>
<accession>A0AAW1FVF5</accession>
<evidence type="ECO:0000259" key="2">
    <source>
        <dbReference type="Pfam" id="PF14977"/>
    </source>
</evidence>
<dbReference type="AlphaFoldDB" id="A0AAW1FVF5"/>
<dbReference type="EMBL" id="JBCEZU010000034">
    <property type="protein sequence ID" value="KAK9537684.1"/>
    <property type="molecule type" value="Genomic_DNA"/>
</dbReference>
<sequence length="422" mass="48279">MIRDRPVPLEFTKVLALDGSVRFITLVSAETQTDWEWVQQRTSFSCQVQKEIEDPQLLQAEVVRKDTIADSSEEPGNEMKPELEHNPWVGLPHLLAYRPEQKQTPRFKKVPEVKSKQHVLLAHLDRYQQLVEGQAKEMRELISEERENLAQMESERKIEVNPQEREAAKEQAKKRLRRLQLQKKTEKDNLKMDLSRKESQHTMSSSPSKDIPNINDEQHIPQLDISTTDGEPKCKDVFTKFYKSGKCFITLCPDGTGNVFYPSGKAAIIISSAKAANFTYIILEDKDVAPSIKGIFTNDGHATCCHPNGMMWLNLTPAGGLCFSETGALCRRWNWLYRCGPHVRDLPFKPLTLALGPHMSVRIHSQKCLYITFAYQQNSVRFNVGSELELIYPESHDQPGQDRLSGQMEEEKSPEKIKAYVN</sequence>
<organism evidence="3 4">
    <name type="scientific">Zoarces viviparus</name>
    <name type="common">Viviparous eelpout</name>
    <name type="synonym">Blennius viviparus</name>
    <dbReference type="NCBI Taxonomy" id="48416"/>
    <lineage>
        <taxon>Eukaryota</taxon>
        <taxon>Metazoa</taxon>
        <taxon>Chordata</taxon>
        <taxon>Craniata</taxon>
        <taxon>Vertebrata</taxon>
        <taxon>Euteleostomi</taxon>
        <taxon>Actinopterygii</taxon>
        <taxon>Neopterygii</taxon>
        <taxon>Teleostei</taxon>
        <taxon>Neoteleostei</taxon>
        <taxon>Acanthomorphata</taxon>
        <taxon>Eupercaria</taxon>
        <taxon>Perciformes</taxon>
        <taxon>Cottioidei</taxon>
        <taxon>Zoarcales</taxon>
        <taxon>Zoarcidae</taxon>
        <taxon>Zoarcinae</taxon>
        <taxon>Zoarces</taxon>
    </lineage>
</organism>